<protein>
    <submittedName>
        <fullName evidence="1">Uncharacterized protein</fullName>
    </submittedName>
</protein>
<dbReference type="AlphaFoldDB" id="A0A3B7MPZ3"/>
<organism evidence="1 2">
    <name type="scientific">Paraflavitalea soli</name>
    <dbReference type="NCBI Taxonomy" id="2315862"/>
    <lineage>
        <taxon>Bacteria</taxon>
        <taxon>Pseudomonadati</taxon>
        <taxon>Bacteroidota</taxon>
        <taxon>Chitinophagia</taxon>
        <taxon>Chitinophagales</taxon>
        <taxon>Chitinophagaceae</taxon>
        <taxon>Paraflavitalea</taxon>
    </lineage>
</organism>
<dbReference type="KEGG" id="pseg:D3H65_14185"/>
<keyword evidence="2" id="KW-1185">Reference proteome</keyword>
<evidence type="ECO:0000313" key="1">
    <source>
        <dbReference type="EMBL" id="AXY75056.1"/>
    </source>
</evidence>
<evidence type="ECO:0000313" key="2">
    <source>
        <dbReference type="Proteomes" id="UP000263900"/>
    </source>
</evidence>
<dbReference type="RefSeq" id="WP_119050938.1">
    <property type="nucleotide sequence ID" value="NZ_CP032157.1"/>
</dbReference>
<dbReference type="PROSITE" id="PS51257">
    <property type="entry name" value="PROKAR_LIPOPROTEIN"/>
    <property type="match status" value="1"/>
</dbReference>
<dbReference type="NCBIfam" id="NF038128">
    <property type="entry name" value="choice_anch_J"/>
    <property type="match status" value="1"/>
</dbReference>
<reference evidence="1 2" key="1">
    <citation type="submission" date="2018-09" db="EMBL/GenBank/DDBJ databases">
        <title>Genome sequencing of strain 6GH32-13.</title>
        <authorList>
            <person name="Weon H.-Y."/>
            <person name="Heo J."/>
            <person name="Kwon S.-W."/>
        </authorList>
    </citation>
    <scope>NUCLEOTIDE SEQUENCE [LARGE SCALE GENOMIC DNA]</scope>
    <source>
        <strain evidence="1 2">5GH32-13</strain>
    </source>
</reference>
<gene>
    <name evidence="1" type="ORF">D3H65_14185</name>
</gene>
<dbReference type="OrthoDB" id="1405746at2"/>
<accession>A0A3B7MPZ3</accession>
<sequence length="275" mass="29811">MRISTLTRITLSLCVVVIGVTACKKDDPATLIPPPIPDQSFVEEFDTVSNAFHRGWIPVNNSNPKGTHIWIQGSGPLATESGAPVPMPFFPAWSSKGSYAGYIVCDAEVTSGGASVASNWLISPAIWMKNGDKIIFYTRCALYGTPGTAQDYGNNLEVCINRKNDGVNVGTSIDPRDPAFNYTADRGDFELIHSINPPVYNLVDDWFDYANSTDDPTAFNPKAYPANWTRFEITLAGFTKPAKGRFAFRYYTLDAGSTGNGSAVGIDSVAFVSKP</sequence>
<proteinExistence type="predicted"/>
<name>A0A3B7MPZ3_9BACT</name>
<dbReference type="EMBL" id="CP032157">
    <property type="protein sequence ID" value="AXY75056.1"/>
    <property type="molecule type" value="Genomic_DNA"/>
</dbReference>
<dbReference type="Proteomes" id="UP000263900">
    <property type="component" value="Chromosome"/>
</dbReference>
<dbReference type="Gene3D" id="2.60.120.200">
    <property type="match status" value="1"/>
</dbReference>